<dbReference type="Proteomes" id="UP000044806">
    <property type="component" value="Unassembled WGS sequence"/>
</dbReference>
<evidence type="ECO:0000313" key="1">
    <source>
        <dbReference type="EMBL" id="CSB04446.1"/>
    </source>
</evidence>
<evidence type="ECO:0000313" key="2">
    <source>
        <dbReference type="Proteomes" id="UP000044806"/>
    </source>
</evidence>
<sequence>MVRRATWMPWSASRVAILLSLSGLAGFSAATSFLISALIAVDEHSPPLSVLTWLEKKYFNSKMPRGVCMYFCVVTREIVDSCISTAIATSLSTIGFIASSPYSKKSCWCSTMHLATLSSVSFLLSKLLISHFASCKLVRM</sequence>
<organism evidence="1 2">
    <name type="scientific">Vibrio cholerae</name>
    <dbReference type="NCBI Taxonomy" id="666"/>
    <lineage>
        <taxon>Bacteria</taxon>
        <taxon>Pseudomonadati</taxon>
        <taxon>Pseudomonadota</taxon>
        <taxon>Gammaproteobacteria</taxon>
        <taxon>Vibrionales</taxon>
        <taxon>Vibrionaceae</taxon>
        <taxon>Vibrio</taxon>
    </lineage>
</organism>
<accession>A0A655RUC5</accession>
<protein>
    <submittedName>
        <fullName evidence="1">Uncharacterized protein</fullName>
    </submittedName>
</protein>
<reference evidence="1 2" key="1">
    <citation type="submission" date="2015-07" db="EMBL/GenBank/DDBJ databases">
        <authorList>
            <consortium name="Pathogen Informatics"/>
        </authorList>
    </citation>
    <scope>NUCLEOTIDE SEQUENCE [LARGE SCALE GENOMIC DNA]</scope>
    <source>
        <strain evidence="1 2">A51</strain>
    </source>
</reference>
<gene>
    <name evidence="1" type="ORF">ERS013165_03178</name>
</gene>
<dbReference type="AlphaFoldDB" id="A0A655RUC5"/>
<dbReference type="EMBL" id="CWOW01000020">
    <property type="protein sequence ID" value="CSB04446.1"/>
    <property type="molecule type" value="Genomic_DNA"/>
</dbReference>
<name>A0A655RUC5_VIBCL</name>
<proteinExistence type="predicted"/>